<organism evidence="4">
    <name type="scientific">Magallana gigas</name>
    <name type="common">Pacific oyster</name>
    <name type="synonym">Crassostrea gigas</name>
    <dbReference type="NCBI Taxonomy" id="29159"/>
    <lineage>
        <taxon>Eukaryota</taxon>
        <taxon>Metazoa</taxon>
        <taxon>Spiralia</taxon>
        <taxon>Lophotrochozoa</taxon>
        <taxon>Mollusca</taxon>
        <taxon>Bivalvia</taxon>
        <taxon>Autobranchia</taxon>
        <taxon>Pteriomorphia</taxon>
        <taxon>Ostreida</taxon>
        <taxon>Ostreoidea</taxon>
        <taxon>Ostreidae</taxon>
        <taxon>Magallana</taxon>
    </lineage>
</organism>
<dbReference type="AlphaFoldDB" id="K1QHD1"/>
<name>K1QHD1_MAGGI</name>
<accession>K1QHD1</accession>
<dbReference type="HOGENOM" id="CLU_439583_0_0_1"/>
<dbReference type="PANTHER" id="PTHR15427">
    <property type="entry name" value="EMILIN ELASTIN MICROFIBRIL INTERFACE-LOCATED PROTEIN ELASTIN MICROFIBRIL INTERFACER"/>
    <property type="match status" value="1"/>
</dbReference>
<feature type="domain" description="C1q" evidence="3">
    <location>
        <begin position="178"/>
        <end position="329"/>
    </location>
</feature>
<dbReference type="InterPro" id="IPR050392">
    <property type="entry name" value="Collagen/C1q_domain"/>
</dbReference>
<dbReference type="EMBL" id="JH818407">
    <property type="protein sequence ID" value="EKC33273.1"/>
    <property type="molecule type" value="Genomic_DNA"/>
</dbReference>
<dbReference type="PRINTS" id="PR00007">
    <property type="entry name" value="COMPLEMNTC1Q"/>
</dbReference>
<dbReference type="InParanoid" id="K1QHD1"/>
<evidence type="ECO:0000256" key="1">
    <source>
        <dbReference type="ARBA" id="ARBA00004613"/>
    </source>
</evidence>
<dbReference type="PANTHER" id="PTHR15427:SF33">
    <property type="entry name" value="COLLAGEN IV NC1 DOMAIN-CONTAINING PROTEIN"/>
    <property type="match status" value="1"/>
</dbReference>
<dbReference type="GO" id="GO:0005581">
    <property type="term" value="C:collagen trimer"/>
    <property type="evidence" value="ECO:0007669"/>
    <property type="project" value="UniProtKB-KW"/>
</dbReference>
<protein>
    <submittedName>
        <fullName evidence="4">C1q-related factor</fullName>
    </submittedName>
</protein>
<dbReference type="Gene3D" id="2.60.120.40">
    <property type="match status" value="3"/>
</dbReference>
<dbReference type="InterPro" id="IPR008983">
    <property type="entry name" value="Tumour_necrosis_fac-like_dom"/>
</dbReference>
<comment type="subcellular location">
    <subcellularLocation>
        <location evidence="1">Secreted</location>
    </subcellularLocation>
</comment>
<keyword evidence="2" id="KW-0964">Secreted</keyword>
<dbReference type="Pfam" id="PF00386">
    <property type="entry name" value="C1q"/>
    <property type="match status" value="2"/>
</dbReference>
<reference evidence="4" key="1">
    <citation type="journal article" date="2012" name="Nature">
        <title>The oyster genome reveals stress adaptation and complexity of shell formation.</title>
        <authorList>
            <person name="Zhang G."/>
            <person name="Fang X."/>
            <person name="Guo X."/>
            <person name="Li L."/>
            <person name="Luo R."/>
            <person name="Xu F."/>
            <person name="Yang P."/>
            <person name="Zhang L."/>
            <person name="Wang X."/>
            <person name="Qi H."/>
            <person name="Xiong Z."/>
            <person name="Que H."/>
            <person name="Xie Y."/>
            <person name="Holland P.W."/>
            <person name="Paps J."/>
            <person name="Zhu Y."/>
            <person name="Wu F."/>
            <person name="Chen Y."/>
            <person name="Wang J."/>
            <person name="Peng C."/>
            <person name="Meng J."/>
            <person name="Yang L."/>
            <person name="Liu J."/>
            <person name="Wen B."/>
            <person name="Zhang N."/>
            <person name="Huang Z."/>
            <person name="Zhu Q."/>
            <person name="Feng Y."/>
            <person name="Mount A."/>
            <person name="Hedgecock D."/>
            <person name="Xu Z."/>
            <person name="Liu Y."/>
            <person name="Domazet-Loso T."/>
            <person name="Du Y."/>
            <person name="Sun X."/>
            <person name="Zhang S."/>
            <person name="Liu B."/>
            <person name="Cheng P."/>
            <person name="Jiang X."/>
            <person name="Li J."/>
            <person name="Fan D."/>
            <person name="Wang W."/>
            <person name="Fu W."/>
            <person name="Wang T."/>
            <person name="Wang B."/>
            <person name="Zhang J."/>
            <person name="Peng Z."/>
            <person name="Li Y."/>
            <person name="Li N."/>
            <person name="Wang J."/>
            <person name="Chen M."/>
            <person name="He Y."/>
            <person name="Tan F."/>
            <person name="Song X."/>
            <person name="Zheng Q."/>
            <person name="Huang R."/>
            <person name="Yang H."/>
            <person name="Du X."/>
            <person name="Chen L."/>
            <person name="Yang M."/>
            <person name="Gaffney P.M."/>
            <person name="Wang S."/>
            <person name="Luo L."/>
            <person name="She Z."/>
            <person name="Ming Y."/>
            <person name="Huang W."/>
            <person name="Zhang S."/>
            <person name="Huang B."/>
            <person name="Zhang Y."/>
            <person name="Qu T."/>
            <person name="Ni P."/>
            <person name="Miao G."/>
            <person name="Wang J."/>
            <person name="Wang Q."/>
            <person name="Steinberg C.E."/>
            <person name="Wang H."/>
            <person name="Li N."/>
            <person name="Qian L."/>
            <person name="Zhang G."/>
            <person name="Li Y."/>
            <person name="Yang H."/>
            <person name="Liu X."/>
            <person name="Wang J."/>
            <person name="Yin Y."/>
            <person name="Wang J."/>
        </authorList>
    </citation>
    <scope>NUCLEOTIDE SEQUENCE [LARGE SCALE GENOMIC DNA]</scope>
    <source>
        <strain evidence="4">05x7-T-G4-1.051#20</strain>
    </source>
</reference>
<sequence>MIFFVWALQCLRCSDTFEPRLCNRIEACNKGEDCTKTVNRTVINSKRDGSSHIPGVVLCTECCVGDLCNSEGCGAVGYPTSRGPLCYDCRDIHAPHDCHKIAPCSSNEKCLVEERTVFGQRYFTSRCEHGQTCESLALYPSAFGRRRAVGDKCHQCCHGDLCNNNCNLANGVTASSTAQTVRSTTSAPVSSNVAFFAKTTLVSSSGRIIFNQTSVNIGGGYNAGSGLFTCPHAGIYMFAFGIDSHGYSVQTYLTRNGRAVGVAAITDPKMSSIDDSSTAFAVLRLNTNDEVVVQRDGSQDPNNGFFAGWQISPLDIDAVAFTVALNTSSYSSSQIPFNSVTYDNRGSYQSINHSFTALESGLYVIGLTGEQTRGQYGDLGIQINGNTDRSMPAFTALLSSDTSSTNIVFNDVIVNTHHDYDHLTGEFTCSVPGTYLFTWNAVTNGHSLRTRLVIQIKGGSTITALDIVGEENKGDEYDSSTGVFIYSLNSGDIVRIVKTTGKVEGGYSSFSGWMLF</sequence>
<dbReference type="PROSITE" id="PS50871">
    <property type="entry name" value="C1Q"/>
    <property type="match status" value="2"/>
</dbReference>
<gene>
    <name evidence="4" type="ORF">CGI_10017058</name>
</gene>
<dbReference type="SUPFAM" id="SSF49842">
    <property type="entry name" value="TNF-like"/>
    <property type="match status" value="3"/>
</dbReference>
<evidence type="ECO:0000259" key="3">
    <source>
        <dbReference type="PROSITE" id="PS50871"/>
    </source>
</evidence>
<evidence type="ECO:0000313" key="4">
    <source>
        <dbReference type="EMBL" id="EKC33273.1"/>
    </source>
</evidence>
<proteinExistence type="predicted"/>
<dbReference type="InterPro" id="IPR001073">
    <property type="entry name" value="C1q_dom"/>
</dbReference>
<dbReference type="SMART" id="SM00110">
    <property type="entry name" value="C1Q"/>
    <property type="match status" value="2"/>
</dbReference>
<evidence type="ECO:0000256" key="2">
    <source>
        <dbReference type="ARBA" id="ARBA00022525"/>
    </source>
</evidence>
<feature type="domain" description="C1q" evidence="3">
    <location>
        <begin position="387"/>
        <end position="516"/>
    </location>
</feature>